<accession>A0AAE0UEG6</accession>
<proteinExistence type="predicted"/>
<dbReference type="AlphaFoldDB" id="A0AAE0UEG6"/>
<reference evidence="1" key="1">
    <citation type="journal article" date="2023" name="Mol. Phylogenet. Evol.">
        <title>Genome-scale phylogeny and comparative genomics of the fungal order Sordariales.</title>
        <authorList>
            <person name="Hensen N."/>
            <person name="Bonometti L."/>
            <person name="Westerberg I."/>
            <person name="Brannstrom I.O."/>
            <person name="Guillou S."/>
            <person name="Cros-Aarteil S."/>
            <person name="Calhoun S."/>
            <person name="Haridas S."/>
            <person name="Kuo A."/>
            <person name="Mondo S."/>
            <person name="Pangilinan J."/>
            <person name="Riley R."/>
            <person name="LaButti K."/>
            <person name="Andreopoulos B."/>
            <person name="Lipzen A."/>
            <person name="Chen C."/>
            <person name="Yan M."/>
            <person name="Daum C."/>
            <person name="Ng V."/>
            <person name="Clum A."/>
            <person name="Steindorff A."/>
            <person name="Ohm R.A."/>
            <person name="Martin F."/>
            <person name="Silar P."/>
            <person name="Natvig D.O."/>
            <person name="Lalanne C."/>
            <person name="Gautier V."/>
            <person name="Ament-Velasquez S.L."/>
            <person name="Kruys A."/>
            <person name="Hutchinson M.I."/>
            <person name="Powell A.J."/>
            <person name="Barry K."/>
            <person name="Miller A.N."/>
            <person name="Grigoriev I.V."/>
            <person name="Debuchy R."/>
            <person name="Gladieux P."/>
            <person name="Hiltunen Thoren M."/>
            <person name="Johannesson H."/>
        </authorList>
    </citation>
    <scope>NUCLEOTIDE SEQUENCE</scope>
    <source>
        <strain evidence="1">FGSC 1904</strain>
    </source>
</reference>
<dbReference type="Proteomes" id="UP001281003">
    <property type="component" value="Unassembled WGS sequence"/>
</dbReference>
<protein>
    <submittedName>
        <fullName evidence="1">Uncharacterized protein</fullName>
    </submittedName>
</protein>
<evidence type="ECO:0000313" key="2">
    <source>
        <dbReference type="Proteomes" id="UP001281003"/>
    </source>
</evidence>
<evidence type="ECO:0000313" key="1">
    <source>
        <dbReference type="EMBL" id="KAK3401093.1"/>
    </source>
</evidence>
<organism evidence="1 2">
    <name type="scientific">Sordaria brevicollis</name>
    <dbReference type="NCBI Taxonomy" id="83679"/>
    <lineage>
        <taxon>Eukaryota</taxon>
        <taxon>Fungi</taxon>
        <taxon>Dikarya</taxon>
        <taxon>Ascomycota</taxon>
        <taxon>Pezizomycotina</taxon>
        <taxon>Sordariomycetes</taxon>
        <taxon>Sordariomycetidae</taxon>
        <taxon>Sordariales</taxon>
        <taxon>Sordariaceae</taxon>
        <taxon>Sordaria</taxon>
    </lineage>
</organism>
<gene>
    <name evidence="1" type="ORF">B0T20DRAFT_405988</name>
</gene>
<reference evidence="1" key="2">
    <citation type="submission" date="2023-07" db="EMBL/GenBank/DDBJ databases">
        <authorList>
            <consortium name="Lawrence Berkeley National Laboratory"/>
            <person name="Haridas S."/>
            <person name="Hensen N."/>
            <person name="Bonometti L."/>
            <person name="Westerberg I."/>
            <person name="Brannstrom I.O."/>
            <person name="Guillou S."/>
            <person name="Cros-Aarteil S."/>
            <person name="Calhoun S."/>
            <person name="Kuo A."/>
            <person name="Mondo S."/>
            <person name="Pangilinan J."/>
            <person name="Riley R."/>
            <person name="LaButti K."/>
            <person name="Andreopoulos B."/>
            <person name="Lipzen A."/>
            <person name="Chen C."/>
            <person name="Yanf M."/>
            <person name="Daum C."/>
            <person name="Ng V."/>
            <person name="Clum A."/>
            <person name="Steindorff A."/>
            <person name="Ohm R."/>
            <person name="Martin F."/>
            <person name="Silar P."/>
            <person name="Natvig D."/>
            <person name="Lalanne C."/>
            <person name="Gautier V."/>
            <person name="Ament-velasquez S.L."/>
            <person name="Kruys A."/>
            <person name="Hutchinson M.I."/>
            <person name="Powell A.J."/>
            <person name="Barry K."/>
            <person name="Miller A.N."/>
            <person name="Grigoriev I.V."/>
            <person name="Debuchy R."/>
            <person name="Gladieux P."/>
            <person name="Thoren M.H."/>
            <person name="Johannesson H."/>
        </authorList>
    </citation>
    <scope>NUCLEOTIDE SEQUENCE</scope>
    <source>
        <strain evidence="1">FGSC 1904</strain>
    </source>
</reference>
<keyword evidence="2" id="KW-1185">Reference proteome</keyword>
<comment type="caution">
    <text evidence="1">The sequence shown here is derived from an EMBL/GenBank/DDBJ whole genome shotgun (WGS) entry which is preliminary data.</text>
</comment>
<sequence>MNEPELEEDGDSLLPESIPANVLCDACARVTRESKLIKRLGDSDLRLSIDEEKPESEIFYYRQTIYEAIESRDAGCHLCNLLFRDSDVELYPWYENGVVWAAFEYHRAAWRKGEEGAEVWLSVNFEQTERDSLRSFVTNRYKHKSISLGIDRTTVVVAKRY</sequence>
<name>A0AAE0UEG6_SORBR</name>
<dbReference type="EMBL" id="JAUTDP010000003">
    <property type="protein sequence ID" value="KAK3401093.1"/>
    <property type="molecule type" value="Genomic_DNA"/>
</dbReference>